<dbReference type="InterPro" id="IPR027417">
    <property type="entry name" value="P-loop_NTPase"/>
</dbReference>
<dbReference type="AlphaFoldDB" id="A0A936Z347"/>
<evidence type="ECO:0000256" key="5">
    <source>
        <dbReference type="ARBA" id="ARBA00022840"/>
    </source>
</evidence>
<dbReference type="InterPro" id="IPR052156">
    <property type="entry name" value="BCAA_Transport_ATP-bd_LivF"/>
</dbReference>
<accession>A0A936Z347</accession>
<dbReference type="InterPro" id="IPR017871">
    <property type="entry name" value="ABC_transporter-like_CS"/>
</dbReference>
<dbReference type="GO" id="GO:0016887">
    <property type="term" value="F:ATP hydrolysis activity"/>
    <property type="evidence" value="ECO:0007669"/>
    <property type="project" value="InterPro"/>
</dbReference>
<feature type="domain" description="ABC transporter" evidence="7">
    <location>
        <begin position="2"/>
        <end position="234"/>
    </location>
</feature>
<dbReference type="PANTHER" id="PTHR43820:SF4">
    <property type="entry name" value="HIGH-AFFINITY BRANCHED-CHAIN AMINO ACID TRANSPORT ATP-BINDING PROTEIN LIVF"/>
    <property type="match status" value="1"/>
</dbReference>
<dbReference type="EMBL" id="JAEQNE010000005">
    <property type="protein sequence ID" value="MBL0393321.1"/>
    <property type="molecule type" value="Genomic_DNA"/>
</dbReference>
<dbReference type="InterPro" id="IPR003593">
    <property type="entry name" value="AAA+_ATPase"/>
</dbReference>
<dbReference type="GO" id="GO:0015658">
    <property type="term" value="F:branched-chain amino acid transmembrane transporter activity"/>
    <property type="evidence" value="ECO:0007669"/>
    <property type="project" value="TreeGrafter"/>
</dbReference>
<comment type="caution">
    <text evidence="8">The sequence shown here is derived from an EMBL/GenBank/DDBJ whole genome shotgun (WGS) entry which is preliminary data.</text>
</comment>
<dbReference type="SUPFAM" id="SSF52540">
    <property type="entry name" value="P-loop containing nucleoside triphosphate hydrolases"/>
    <property type="match status" value="1"/>
</dbReference>
<keyword evidence="4" id="KW-0547">Nucleotide-binding</keyword>
<evidence type="ECO:0000313" key="9">
    <source>
        <dbReference type="Proteomes" id="UP000599109"/>
    </source>
</evidence>
<proteinExistence type="inferred from homology"/>
<comment type="similarity">
    <text evidence="1">Belongs to the ABC transporter superfamily.</text>
</comment>
<dbReference type="RefSeq" id="WP_201675991.1">
    <property type="nucleotide sequence ID" value="NZ_JAEQNE010000005.1"/>
</dbReference>
<name>A0A936Z347_9BURK</name>
<keyword evidence="6" id="KW-0029">Amino-acid transport</keyword>
<evidence type="ECO:0000256" key="2">
    <source>
        <dbReference type="ARBA" id="ARBA00022448"/>
    </source>
</evidence>
<sequence>MLDVSGLQASYGAAPALWDVSLHVGRGELVCVVGPNGAGKSTLINVIAGLHRARAGRLVFEGEEITRLASHRFCARGIAIVPEGRRLFTGMTVEENLALGSFLPQARAQRAASLAQVLALFPALAQKLASPAGALSGGQQQMVAIGRALMSRPRLLLLDEPSLGLAPTVVLDMFQAIRDINRQGTSVLLVEQNVAMAMQIARRAYVMEEGRMVAEGLAQDLVNRPEIQKAYLGLEAV</sequence>
<dbReference type="InterPro" id="IPR003439">
    <property type="entry name" value="ABC_transporter-like_ATP-bd"/>
</dbReference>
<organism evidence="8 9">
    <name type="scientific">Ramlibacter monticola</name>
    <dbReference type="NCBI Taxonomy" id="1926872"/>
    <lineage>
        <taxon>Bacteria</taxon>
        <taxon>Pseudomonadati</taxon>
        <taxon>Pseudomonadota</taxon>
        <taxon>Betaproteobacteria</taxon>
        <taxon>Burkholderiales</taxon>
        <taxon>Comamonadaceae</taxon>
        <taxon>Ramlibacter</taxon>
    </lineage>
</organism>
<keyword evidence="2" id="KW-0813">Transport</keyword>
<dbReference type="Proteomes" id="UP000599109">
    <property type="component" value="Unassembled WGS sequence"/>
</dbReference>
<keyword evidence="3" id="KW-0472">Membrane</keyword>
<evidence type="ECO:0000256" key="3">
    <source>
        <dbReference type="ARBA" id="ARBA00022475"/>
    </source>
</evidence>
<dbReference type="SMART" id="SM00382">
    <property type="entry name" value="AAA"/>
    <property type="match status" value="1"/>
</dbReference>
<reference evidence="8 9" key="1">
    <citation type="journal article" date="2017" name="Int. J. Syst. Evol. Microbiol.">
        <title>Ramlibacter monticola sp. nov., isolated from forest soil.</title>
        <authorList>
            <person name="Chaudhary D.K."/>
            <person name="Kim J."/>
        </authorList>
    </citation>
    <scope>NUCLEOTIDE SEQUENCE [LARGE SCALE GENOMIC DNA]</scope>
    <source>
        <strain evidence="8 9">KACC 19175</strain>
    </source>
</reference>
<dbReference type="PROSITE" id="PS00211">
    <property type="entry name" value="ABC_TRANSPORTER_1"/>
    <property type="match status" value="1"/>
</dbReference>
<gene>
    <name evidence="8" type="ORF">JJ685_19445</name>
</gene>
<dbReference type="PANTHER" id="PTHR43820">
    <property type="entry name" value="HIGH-AFFINITY BRANCHED-CHAIN AMINO ACID TRANSPORT ATP-BINDING PROTEIN LIVF"/>
    <property type="match status" value="1"/>
</dbReference>
<keyword evidence="9" id="KW-1185">Reference proteome</keyword>
<evidence type="ECO:0000256" key="1">
    <source>
        <dbReference type="ARBA" id="ARBA00005417"/>
    </source>
</evidence>
<evidence type="ECO:0000256" key="4">
    <source>
        <dbReference type="ARBA" id="ARBA00022741"/>
    </source>
</evidence>
<evidence type="ECO:0000259" key="7">
    <source>
        <dbReference type="PROSITE" id="PS50893"/>
    </source>
</evidence>
<dbReference type="Gene3D" id="3.40.50.300">
    <property type="entry name" value="P-loop containing nucleotide triphosphate hydrolases"/>
    <property type="match status" value="1"/>
</dbReference>
<dbReference type="Pfam" id="PF00005">
    <property type="entry name" value="ABC_tran"/>
    <property type="match status" value="1"/>
</dbReference>
<protein>
    <submittedName>
        <fullName evidence="8">ABC transporter ATP-binding protein</fullName>
    </submittedName>
</protein>
<dbReference type="GO" id="GO:0005524">
    <property type="term" value="F:ATP binding"/>
    <property type="evidence" value="ECO:0007669"/>
    <property type="project" value="UniProtKB-KW"/>
</dbReference>
<dbReference type="CDD" id="cd03224">
    <property type="entry name" value="ABC_TM1139_LivF_branched"/>
    <property type="match status" value="1"/>
</dbReference>
<dbReference type="GO" id="GO:0015807">
    <property type="term" value="P:L-amino acid transport"/>
    <property type="evidence" value="ECO:0007669"/>
    <property type="project" value="TreeGrafter"/>
</dbReference>
<evidence type="ECO:0000313" key="8">
    <source>
        <dbReference type="EMBL" id="MBL0393321.1"/>
    </source>
</evidence>
<keyword evidence="5 8" id="KW-0067">ATP-binding</keyword>
<evidence type="ECO:0000256" key="6">
    <source>
        <dbReference type="ARBA" id="ARBA00022970"/>
    </source>
</evidence>
<keyword evidence="3" id="KW-1003">Cell membrane</keyword>
<dbReference type="PROSITE" id="PS50893">
    <property type="entry name" value="ABC_TRANSPORTER_2"/>
    <property type="match status" value="1"/>
</dbReference>